<dbReference type="EMBL" id="BARS01034148">
    <property type="protein sequence ID" value="GAG18954.1"/>
    <property type="molecule type" value="Genomic_DNA"/>
</dbReference>
<feature type="non-terminal residue" evidence="2">
    <location>
        <position position="88"/>
    </location>
</feature>
<feature type="domain" description="Glycosyltransferase 2-like" evidence="1">
    <location>
        <begin position="4"/>
        <end position="87"/>
    </location>
</feature>
<dbReference type="InterPro" id="IPR001173">
    <property type="entry name" value="Glyco_trans_2-like"/>
</dbReference>
<dbReference type="Pfam" id="PF00535">
    <property type="entry name" value="Glycos_transf_2"/>
    <property type="match status" value="1"/>
</dbReference>
<evidence type="ECO:0000313" key="2">
    <source>
        <dbReference type="EMBL" id="GAG18954.1"/>
    </source>
</evidence>
<dbReference type="AlphaFoldDB" id="X0VL07"/>
<dbReference type="Gene3D" id="3.90.550.10">
    <property type="entry name" value="Spore Coat Polysaccharide Biosynthesis Protein SpsA, Chain A"/>
    <property type="match status" value="1"/>
</dbReference>
<dbReference type="CDD" id="cd00761">
    <property type="entry name" value="Glyco_tranf_GTA_type"/>
    <property type="match status" value="1"/>
</dbReference>
<dbReference type="InterPro" id="IPR029044">
    <property type="entry name" value="Nucleotide-diphossugar_trans"/>
</dbReference>
<name>X0VL07_9ZZZZ</name>
<organism evidence="2">
    <name type="scientific">marine sediment metagenome</name>
    <dbReference type="NCBI Taxonomy" id="412755"/>
    <lineage>
        <taxon>unclassified sequences</taxon>
        <taxon>metagenomes</taxon>
        <taxon>ecological metagenomes</taxon>
    </lineage>
</organism>
<reference evidence="2" key="1">
    <citation type="journal article" date="2014" name="Front. Microbiol.">
        <title>High frequency of phylogenetically diverse reductive dehalogenase-homologous genes in deep subseafloor sedimentary metagenomes.</title>
        <authorList>
            <person name="Kawai M."/>
            <person name="Futagami T."/>
            <person name="Toyoda A."/>
            <person name="Takaki Y."/>
            <person name="Nishi S."/>
            <person name="Hori S."/>
            <person name="Arai W."/>
            <person name="Tsubouchi T."/>
            <person name="Morono Y."/>
            <person name="Uchiyama I."/>
            <person name="Ito T."/>
            <person name="Fujiyama A."/>
            <person name="Inagaki F."/>
            <person name="Takami H."/>
        </authorList>
    </citation>
    <scope>NUCLEOTIDE SEQUENCE</scope>
    <source>
        <strain evidence="2">Expedition CK06-06</strain>
    </source>
</reference>
<accession>X0VL07</accession>
<dbReference type="SUPFAM" id="SSF53448">
    <property type="entry name" value="Nucleotide-diphospho-sugar transferases"/>
    <property type="match status" value="1"/>
</dbReference>
<protein>
    <recommendedName>
        <fullName evidence="1">Glycosyltransferase 2-like domain-containing protein</fullName>
    </recommendedName>
</protein>
<proteinExistence type="predicted"/>
<comment type="caution">
    <text evidence="2">The sequence shown here is derived from an EMBL/GenBank/DDBJ whole genome shotgun (WGS) entry which is preliminary data.</text>
</comment>
<gene>
    <name evidence="2" type="ORF">S01H1_52796</name>
</gene>
<evidence type="ECO:0000259" key="1">
    <source>
        <dbReference type="Pfam" id="PF00535"/>
    </source>
</evidence>
<sequence length="88" mass="9656">MDLSILIPARNEEFLANTVGDILDNIQGDTEVIVVCDGNWPDPPVPDDPRVTLVYHSESIGQRAATNEAARLSKAKFLMKCDAHCAFD</sequence>